<name>A0A412Y3Z7_BACFG</name>
<evidence type="ECO:0000256" key="6">
    <source>
        <dbReference type="ARBA" id="ARBA00023136"/>
    </source>
</evidence>
<dbReference type="InterPro" id="IPR051612">
    <property type="entry name" value="Teichoic_Acid_Biosynth"/>
</dbReference>
<dbReference type="Gene3D" id="3.40.50.12580">
    <property type="match status" value="1"/>
</dbReference>
<dbReference type="GO" id="GO:0019350">
    <property type="term" value="P:teichoic acid biosynthetic process"/>
    <property type="evidence" value="ECO:0007669"/>
    <property type="project" value="UniProtKB-KW"/>
</dbReference>
<keyword evidence="6" id="KW-0472">Membrane</keyword>
<evidence type="ECO:0000313" key="7">
    <source>
        <dbReference type="EMBL" id="RGV52167.1"/>
    </source>
</evidence>
<proteinExistence type="inferred from homology"/>
<dbReference type="InterPro" id="IPR043149">
    <property type="entry name" value="TagF_N"/>
</dbReference>
<sequence length="393" mass="46221">MNKIKEKIKYLLIGILIYPFKKIFPIQKGIWIFGAQGGEKYVQNSKYLFEYVLRHSANAFWVTQSKSVYLSLKEAGLPVLYNLSFKGIRYVLTAEYVVFSTEISKDILYTCKRDGRKIINVWHGMPMKKIGFDHTGSPNSLLEKVHSCLWNIFIGSLRPKDIDFMSSTSPFFTDILKKSFRISNVFDFGEPRTDAFYSWNLNQIRKKMGFAEEDYVILYMPTHRNFGRGEMNPSIFKSNGTAIDYFKENNITVIWKFHINMLRNYKSDNQCSSVFRDFSLSSYDPQELLFVADMLITDYSSCYIDYLLLHRPVLFYLYDDYETQDNEIYFSSLDHNLGDVCHTEIQLLEAIKKRIKLPNQFIPNIIYHSHHDGKSCERIYNYIIEAENRDESI</sequence>
<evidence type="ECO:0000256" key="4">
    <source>
        <dbReference type="ARBA" id="ARBA00022679"/>
    </source>
</evidence>
<evidence type="ECO:0000256" key="5">
    <source>
        <dbReference type="ARBA" id="ARBA00022944"/>
    </source>
</evidence>
<comment type="similarity">
    <text evidence="2">Belongs to the CDP-glycerol glycerophosphotransferase family.</text>
</comment>
<dbReference type="EMBL" id="QRZH01000011">
    <property type="protein sequence ID" value="RGV52167.1"/>
    <property type="molecule type" value="Genomic_DNA"/>
</dbReference>
<evidence type="ECO:0008006" key="9">
    <source>
        <dbReference type="Google" id="ProtNLM"/>
    </source>
</evidence>
<organism evidence="7 8">
    <name type="scientific">Bacteroides fragilis</name>
    <dbReference type="NCBI Taxonomy" id="817"/>
    <lineage>
        <taxon>Bacteria</taxon>
        <taxon>Pseudomonadati</taxon>
        <taxon>Bacteroidota</taxon>
        <taxon>Bacteroidia</taxon>
        <taxon>Bacteroidales</taxon>
        <taxon>Bacteroidaceae</taxon>
        <taxon>Bacteroides</taxon>
    </lineage>
</organism>
<dbReference type="Proteomes" id="UP000286270">
    <property type="component" value="Unassembled WGS sequence"/>
</dbReference>
<evidence type="ECO:0000313" key="8">
    <source>
        <dbReference type="Proteomes" id="UP000286270"/>
    </source>
</evidence>
<keyword evidence="3" id="KW-1003">Cell membrane</keyword>
<dbReference type="GO" id="GO:0047355">
    <property type="term" value="F:CDP-glycerol glycerophosphotransferase activity"/>
    <property type="evidence" value="ECO:0007669"/>
    <property type="project" value="InterPro"/>
</dbReference>
<evidence type="ECO:0000256" key="3">
    <source>
        <dbReference type="ARBA" id="ARBA00022475"/>
    </source>
</evidence>
<dbReference type="Gene3D" id="3.40.50.11820">
    <property type="match status" value="1"/>
</dbReference>
<reference evidence="7 8" key="1">
    <citation type="submission" date="2018-08" db="EMBL/GenBank/DDBJ databases">
        <title>A genome reference for cultivated species of the human gut microbiota.</title>
        <authorList>
            <person name="Zou Y."/>
            <person name="Xue W."/>
            <person name="Luo G."/>
        </authorList>
    </citation>
    <scope>NUCLEOTIDE SEQUENCE [LARGE SCALE GENOMIC DNA]</scope>
    <source>
        <strain evidence="7 8">AF14-26</strain>
    </source>
</reference>
<comment type="caution">
    <text evidence="7">The sequence shown here is derived from an EMBL/GenBank/DDBJ whole genome shotgun (WGS) entry which is preliminary data.</text>
</comment>
<dbReference type="SUPFAM" id="SSF53756">
    <property type="entry name" value="UDP-Glycosyltransferase/glycogen phosphorylase"/>
    <property type="match status" value="1"/>
</dbReference>
<accession>A0A412Y3Z7</accession>
<keyword evidence="5" id="KW-0777">Teichoic acid biosynthesis</keyword>
<keyword evidence="4" id="KW-0808">Transferase</keyword>
<dbReference type="PANTHER" id="PTHR37316">
    <property type="entry name" value="TEICHOIC ACID GLYCEROL-PHOSPHATE PRIMASE"/>
    <property type="match status" value="1"/>
</dbReference>
<gene>
    <name evidence="7" type="ORF">DWW08_13460</name>
</gene>
<dbReference type="RefSeq" id="WP_122142840.1">
    <property type="nucleotide sequence ID" value="NZ_JAFKPL010000008.1"/>
</dbReference>
<dbReference type="InterPro" id="IPR043148">
    <property type="entry name" value="TagF_C"/>
</dbReference>
<dbReference type="InterPro" id="IPR007554">
    <property type="entry name" value="Glycerophosphate_synth"/>
</dbReference>
<dbReference type="PANTHER" id="PTHR37316:SF3">
    <property type="entry name" value="TEICHOIC ACID GLYCEROL-PHOSPHATE TRANSFERASE"/>
    <property type="match status" value="1"/>
</dbReference>
<protein>
    <recommendedName>
        <fullName evidence="9">CDP-glycerol:poly(Glycerophosphate) glycerophosphotransferase</fullName>
    </recommendedName>
</protein>
<comment type="subcellular location">
    <subcellularLocation>
        <location evidence="1">Cell membrane</location>
        <topology evidence="1">Peripheral membrane protein</topology>
    </subcellularLocation>
</comment>
<dbReference type="GO" id="GO:0005886">
    <property type="term" value="C:plasma membrane"/>
    <property type="evidence" value="ECO:0007669"/>
    <property type="project" value="UniProtKB-SubCell"/>
</dbReference>
<evidence type="ECO:0000256" key="1">
    <source>
        <dbReference type="ARBA" id="ARBA00004202"/>
    </source>
</evidence>
<evidence type="ECO:0000256" key="2">
    <source>
        <dbReference type="ARBA" id="ARBA00010488"/>
    </source>
</evidence>
<dbReference type="AlphaFoldDB" id="A0A412Y3Z7"/>
<dbReference type="Pfam" id="PF04464">
    <property type="entry name" value="Glyphos_transf"/>
    <property type="match status" value="1"/>
</dbReference>